<proteinExistence type="predicted"/>
<dbReference type="Gene3D" id="3.40.50.12780">
    <property type="entry name" value="N-terminal domain of ligase-like"/>
    <property type="match status" value="1"/>
</dbReference>
<evidence type="ECO:0000313" key="3">
    <source>
        <dbReference type="EMBL" id="KZT41663.1"/>
    </source>
</evidence>
<dbReference type="InterPro" id="IPR020845">
    <property type="entry name" value="AMP-binding_CS"/>
</dbReference>
<dbReference type="Gene3D" id="3.30.300.30">
    <property type="match status" value="1"/>
</dbReference>
<dbReference type="PROSITE" id="PS00455">
    <property type="entry name" value="AMP_BINDING"/>
    <property type="match status" value="1"/>
</dbReference>
<dbReference type="Proteomes" id="UP000076798">
    <property type="component" value="Unassembled WGS sequence"/>
</dbReference>
<dbReference type="STRING" id="1314776.A0A166GGJ2"/>
<dbReference type="GO" id="GO:0016405">
    <property type="term" value="F:CoA-ligase activity"/>
    <property type="evidence" value="ECO:0007669"/>
    <property type="project" value="TreeGrafter"/>
</dbReference>
<dbReference type="PANTHER" id="PTHR24096:SF424">
    <property type="entry name" value="ACETYL-COA SYNTHETASE-LIKE PROTEIN-RELATED"/>
    <property type="match status" value="1"/>
</dbReference>
<dbReference type="AlphaFoldDB" id="A0A166GGJ2"/>
<dbReference type="Pfam" id="PF00501">
    <property type="entry name" value="AMP-binding"/>
    <property type="match status" value="1"/>
</dbReference>
<protein>
    <submittedName>
        <fullName evidence="3">Acetyl-CoA synthetase-like protein</fullName>
    </submittedName>
</protein>
<dbReference type="SUPFAM" id="SSF56801">
    <property type="entry name" value="Acetyl-CoA synthetase-like"/>
    <property type="match status" value="1"/>
</dbReference>
<dbReference type="EMBL" id="KV428019">
    <property type="protein sequence ID" value="KZT41663.1"/>
    <property type="molecule type" value="Genomic_DNA"/>
</dbReference>
<dbReference type="InterPro" id="IPR042099">
    <property type="entry name" value="ANL_N_sf"/>
</dbReference>
<dbReference type="CDD" id="cd05911">
    <property type="entry name" value="Firefly_Luc_like"/>
    <property type="match status" value="1"/>
</dbReference>
<feature type="domain" description="AMP-dependent synthetase/ligase" evidence="1">
    <location>
        <begin position="33"/>
        <end position="410"/>
    </location>
</feature>
<organism evidence="3 4">
    <name type="scientific">Sistotremastrum suecicum HHB10207 ss-3</name>
    <dbReference type="NCBI Taxonomy" id="1314776"/>
    <lineage>
        <taxon>Eukaryota</taxon>
        <taxon>Fungi</taxon>
        <taxon>Dikarya</taxon>
        <taxon>Basidiomycota</taxon>
        <taxon>Agaricomycotina</taxon>
        <taxon>Agaricomycetes</taxon>
        <taxon>Sistotremastrales</taxon>
        <taxon>Sistotremastraceae</taxon>
        <taxon>Sistotremastrum</taxon>
    </lineage>
</organism>
<name>A0A166GGJ2_9AGAM</name>
<dbReference type="InterPro" id="IPR045851">
    <property type="entry name" value="AMP-bd_C_sf"/>
</dbReference>
<evidence type="ECO:0000259" key="2">
    <source>
        <dbReference type="Pfam" id="PF13193"/>
    </source>
</evidence>
<evidence type="ECO:0000313" key="4">
    <source>
        <dbReference type="Proteomes" id="UP000076798"/>
    </source>
</evidence>
<dbReference type="InterPro" id="IPR025110">
    <property type="entry name" value="AMP-bd_C"/>
</dbReference>
<accession>A0A166GGJ2</accession>
<feature type="domain" description="AMP-binding enzyme C-terminal" evidence="2">
    <location>
        <begin position="461"/>
        <end position="537"/>
    </location>
</feature>
<dbReference type="Pfam" id="PF13193">
    <property type="entry name" value="AMP-binding_C"/>
    <property type="match status" value="1"/>
</dbReference>
<keyword evidence="4" id="KW-1185">Reference proteome</keyword>
<gene>
    <name evidence="3" type="ORF">SISSUDRAFT_230372</name>
</gene>
<dbReference type="OrthoDB" id="1898221at2759"/>
<reference evidence="3 4" key="1">
    <citation type="journal article" date="2016" name="Mol. Biol. Evol.">
        <title>Comparative Genomics of Early-Diverging Mushroom-Forming Fungi Provides Insights into the Origins of Lignocellulose Decay Capabilities.</title>
        <authorList>
            <person name="Nagy L.G."/>
            <person name="Riley R."/>
            <person name="Tritt A."/>
            <person name="Adam C."/>
            <person name="Daum C."/>
            <person name="Floudas D."/>
            <person name="Sun H."/>
            <person name="Yadav J.S."/>
            <person name="Pangilinan J."/>
            <person name="Larsson K.H."/>
            <person name="Matsuura K."/>
            <person name="Barry K."/>
            <person name="Labutti K."/>
            <person name="Kuo R."/>
            <person name="Ohm R.A."/>
            <person name="Bhattacharya S.S."/>
            <person name="Shirouzu T."/>
            <person name="Yoshinaga Y."/>
            <person name="Martin F.M."/>
            <person name="Grigoriev I.V."/>
            <person name="Hibbett D.S."/>
        </authorList>
    </citation>
    <scope>NUCLEOTIDE SEQUENCE [LARGE SCALE GENOMIC DNA]</scope>
    <source>
        <strain evidence="3 4">HHB10207 ss-3</strain>
    </source>
</reference>
<dbReference type="PANTHER" id="PTHR24096">
    <property type="entry name" value="LONG-CHAIN-FATTY-ACID--COA LIGASE"/>
    <property type="match status" value="1"/>
</dbReference>
<dbReference type="InterPro" id="IPR000873">
    <property type="entry name" value="AMP-dep_synth/lig_dom"/>
</dbReference>
<sequence length="560" mass="61582">MPIQSLRPVLNFPTIDLLTWIFDDDTYQYDRSKPLFISASNPKRYLTGHGLREMSMKLGHGLRELVGVKPGDVILCASPNHLLYPVVVYGTICAGAIFTGCNPTYGESELLHQLRDSGATVVFASTVTLALVLTCAARLGIPRDRIFLIDGSGGGVRSIEELLQYEGRDWPRLTTFREVVSTIAALVYSSGTTGLSKGCEITHWNFVSQSASSISSQYYPPIKKVTTPKEDTPKVFLGYMPFFHVAGMLGFVINNPRQGHLTYIVEQFTFPIFLDAIQRFRITDLVVVPPVAVLLAKSPLVKKYDLSSLRTIVSGAAPLGTEVALAVEKVLDPDGARNVKVAQAWGMSEVTGAATGFDYGDWDEETKRFSVGTLISGSEAMIVDEDEMEVKDGEQGEIWMRAPFVFKGYWKNEKATRETITPDGWLKTGDIGRIDHRGMFYIMDRKKEMIKVKGFQVAPAELEATLLLNPGVADAAVIGVPRYKYGGEHPRAYVVKASPEVTAASLEAWVASRLASYKRLTGGVEFVDVVPKSASGKILRQILRDRASKGSLVEKPVSRL</sequence>
<evidence type="ECO:0000259" key="1">
    <source>
        <dbReference type="Pfam" id="PF00501"/>
    </source>
</evidence>